<proteinExistence type="predicted"/>
<feature type="region of interest" description="Disordered" evidence="1">
    <location>
        <begin position="17"/>
        <end position="131"/>
    </location>
</feature>
<organism evidence="3 4">
    <name type="scientific">Staphylococcus simulans UMC-CNS-990</name>
    <dbReference type="NCBI Taxonomy" id="1405498"/>
    <lineage>
        <taxon>Bacteria</taxon>
        <taxon>Bacillati</taxon>
        <taxon>Bacillota</taxon>
        <taxon>Bacilli</taxon>
        <taxon>Bacillales</taxon>
        <taxon>Staphylococcaceae</taxon>
        <taxon>Staphylococcus</taxon>
    </lineage>
</organism>
<feature type="compositionally biased region" description="Low complexity" evidence="1">
    <location>
        <begin position="77"/>
        <end position="128"/>
    </location>
</feature>
<keyword evidence="2" id="KW-0732">Signal</keyword>
<gene>
    <name evidence="3" type="ORF">SSIM_12490</name>
</gene>
<evidence type="ECO:0000256" key="2">
    <source>
        <dbReference type="SAM" id="SignalP"/>
    </source>
</evidence>
<keyword evidence="4" id="KW-1185">Reference proteome</keyword>
<feature type="signal peptide" evidence="2">
    <location>
        <begin position="1"/>
        <end position="19"/>
    </location>
</feature>
<evidence type="ECO:0000313" key="4">
    <source>
        <dbReference type="Proteomes" id="UP000017131"/>
    </source>
</evidence>
<evidence type="ECO:0000313" key="3">
    <source>
        <dbReference type="EMBL" id="ERS92327.1"/>
    </source>
</evidence>
<sequence length="208" mass="24017">MKKLLIPLFSSLLLLTACSNSDESKKETAKNETKTHEKENKNKEKTQKKKNEQNNNQEKQENSESTEQVNEESVIDQTNSNNPNQNTNTNTNTNNNNEQVNGFQENQQNTQSQTNQTPNNNQNSNIPNGDAMFGEYKEDGTYCTVGGCLTPEEQKQQEELNYQEMEKYGYSREEYDAIQEEGARLQLQRDNGEISNEEFTQKYIDLYE</sequence>
<dbReference type="PROSITE" id="PS51257">
    <property type="entry name" value="PROKAR_LIPOPROTEIN"/>
    <property type="match status" value="1"/>
</dbReference>
<feature type="compositionally biased region" description="Basic and acidic residues" evidence="1">
    <location>
        <begin position="22"/>
        <end position="62"/>
    </location>
</feature>
<comment type="caution">
    <text evidence="3">The sequence shown here is derived from an EMBL/GenBank/DDBJ whole genome shotgun (WGS) entry which is preliminary data.</text>
</comment>
<feature type="chain" id="PRO_5045671240" description="Lipoprotein" evidence="2">
    <location>
        <begin position="20"/>
        <end position="208"/>
    </location>
</feature>
<dbReference type="RefSeq" id="WP_023016244.1">
    <property type="nucleotide sequence ID" value="NZ_AXDY01000016.1"/>
</dbReference>
<reference evidence="3 4" key="1">
    <citation type="journal article" date="2013" name="Genome Announc.">
        <title>Draft Genome Sequence of Staphylococcus simulans UMC-CNS-990, Isolated from a Case of Chronic Bovine Mastitis.</title>
        <authorList>
            <person name="Calcutt M.J."/>
            <person name="Foecking M.F."/>
            <person name="Hsieh H.Y."/>
            <person name="Perry J."/>
            <person name="Stewart G.C."/>
            <person name="Middleton J.R."/>
        </authorList>
    </citation>
    <scope>NUCLEOTIDE SEQUENCE [LARGE SCALE GENOMIC DNA]</scope>
    <source>
        <strain evidence="3 4">UMC-CNS-990</strain>
    </source>
</reference>
<evidence type="ECO:0000256" key="1">
    <source>
        <dbReference type="SAM" id="MobiDB-lite"/>
    </source>
</evidence>
<accession>A0ABN0P9Q6</accession>
<name>A0ABN0P9Q6_STASI</name>
<dbReference type="EMBL" id="AXDY01000016">
    <property type="protein sequence ID" value="ERS92327.1"/>
    <property type="molecule type" value="Genomic_DNA"/>
</dbReference>
<evidence type="ECO:0008006" key="5">
    <source>
        <dbReference type="Google" id="ProtNLM"/>
    </source>
</evidence>
<protein>
    <recommendedName>
        <fullName evidence="5">Lipoprotein</fullName>
    </recommendedName>
</protein>
<dbReference type="Proteomes" id="UP000017131">
    <property type="component" value="Unassembled WGS sequence"/>
</dbReference>